<feature type="non-terminal residue" evidence="2">
    <location>
        <position position="222"/>
    </location>
</feature>
<accession>A0ABQ7GH83</accession>
<sequence>MLSSASILFTETYLLGPRLCSSQAAWSPLLRPGASWRPASEQESQHHGVHNRHLHTRCHHQQWQHPEPPSHQAPPSQSPAAIPTPHHLWDQKHGCIQHQHQPQQHVPRTSHSFPSFASSHALRRPSPQPATPQQALLRSFISQFSQSYWPSLALHAHGHQRGYAVVPKQEEETPSTLPGLVEELQRQQVIRSPEVAAVLLYVDRALFLRIGFGEETFKAVYK</sequence>
<keyword evidence="3" id="KW-1185">Reference proteome</keyword>
<feature type="region of interest" description="Disordered" evidence="1">
    <location>
        <begin position="35"/>
        <end position="132"/>
    </location>
</feature>
<feature type="compositionally biased region" description="Low complexity" evidence="1">
    <location>
        <begin position="73"/>
        <end position="85"/>
    </location>
</feature>
<organism evidence="2 3">
    <name type="scientific">Dunaliella salina</name>
    <name type="common">Green alga</name>
    <name type="synonym">Protococcus salinus</name>
    <dbReference type="NCBI Taxonomy" id="3046"/>
    <lineage>
        <taxon>Eukaryota</taxon>
        <taxon>Viridiplantae</taxon>
        <taxon>Chlorophyta</taxon>
        <taxon>core chlorophytes</taxon>
        <taxon>Chlorophyceae</taxon>
        <taxon>CS clade</taxon>
        <taxon>Chlamydomonadales</taxon>
        <taxon>Dunaliellaceae</taxon>
        <taxon>Dunaliella</taxon>
    </lineage>
</organism>
<comment type="caution">
    <text evidence="2">The sequence shown here is derived from an EMBL/GenBank/DDBJ whole genome shotgun (WGS) entry which is preliminary data.</text>
</comment>
<name>A0ABQ7GH83_DUNSA</name>
<proteinExistence type="predicted"/>
<evidence type="ECO:0000256" key="1">
    <source>
        <dbReference type="SAM" id="MobiDB-lite"/>
    </source>
</evidence>
<dbReference type="EMBL" id="MU069782">
    <property type="protein sequence ID" value="KAF5833964.1"/>
    <property type="molecule type" value="Genomic_DNA"/>
</dbReference>
<feature type="compositionally biased region" description="Basic residues" evidence="1">
    <location>
        <begin position="47"/>
        <end position="62"/>
    </location>
</feature>
<gene>
    <name evidence="2" type="ORF">DUNSADRAFT_9528</name>
</gene>
<reference evidence="2" key="1">
    <citation type="submission" date="2017-08" db="EMBL/GenBank/DDBJ databases">
        <authorList>
            <person name="Polle J.E."/>
            <person name="Barry K."/>
            <person name="Cushman J."/>
            <person name="Schmutz J."/>
            <person name="Tran D."/>
            <person name="Hathwaick L.T."/>
            <person name="Yim W.C."/>
            <person name="Jenkins J."/>
            <person name="Mckie-Krisberg Z.M."/>
            <person name="Prochnik S."/>
            <person name="Lindquist E."/>
            <person name="Dockter R.B."/>
            <person name="Adam C."/>
            <person name="Molina H."/>
            <person name="Bunkerborg J."/>
            <person name="Jin E."/>
            <person name="Buchheim M."/>
            <person name="Magnuson J."/>
        </authorList>
    </citation>
    <scope>NUCLEOTIDE SEQUENCE</scope>
    <source>
        <strain evidence="2">CCAP 19/18</strain>
    </source>
</reference>
<evidence type="ECO:0000313" key="3">
    <source>
        <dbReference type="Proteomes" id="UP000815325"/>
    </source>
</evidence>
<feature type="compositionally biased region" description="Low complexity" evidence="1">
    <location>
        <begin position="97"/>
        <end position="120"/>
    </location>
</feature>
<dbReference type="Proteomes" id="UP000815325">
    <property type="component" value="Unassembled WGS sequence"/>
</dbReference>
<evidence type="ECO:0000313" key="2">
    <source>
        <dbReference type="EMBL" id="KAF5833964.1"/>
    </source>
</evidence>
<protein>
    <submittedName>
        <fullName evidence="2">Uncharacterized protein</fullName>
    </submittedName>
</protein>